<dbReference type="PANTHER" id="PTHR11849:SF190">
    <property type="entry name" value="ETS-DOMAIN PROTEIN"/>
    <property type="match status" value="1"/>
</dbReference>
<gene>
    <name evidence="7" type="primary">LOC106476813</name>
</gene>
<dbReference type="InterPro" id="IPR013761">
    <property type="entry name" value="SAM/pointed_sf"/>
</dbReference>
<name>A0ABM1C261_LIMPO</name>
<organism evidence="6 7">
    <name type="scientific">Limulus polyphemus</name>
    <name type="common">Atlantic horseshoe crab</name>
    <dbReference type="NCBI Taxonomy" id="6850"/>
    <lineage>
        <taxon>Eukaryota</taxon>
        <taxon>Metazoa</taxon>
        <taxon>Ecdysozoa</taxon>
        <taxon>Arthropoda</taxon>
        <taxon>Chelicerata</taxon>
        <taxon>Merostomata</taxon>
        <taxon>Xiphosura</taxon>
        <taxon>Limulidae</taxon>
        <taxon>Limulus</taxon>
    </lineage>
</organism>
<dbReference type="SUPFAM" id="SSF47769">
    <property type="entry name" value="SAM/Pointed domain"/>
    <property type="match status" value="1"/>
</dbReference>
<dbReference type="InterPro" id="IPR000418">
    <property type="entry name" value="Ets_dom"/>
</dbReference>
<dbReference type="SUPFAM" id="SSF46785">
    <property type="entry name" value="Winged helix' DNA-binding domain"/>
    <property type="match status" value="1"/>
</dbReference>
<dbReference type="GeneID" id="106476813"/>
<dbReference type="InterPro" id="IPR036388">
    <property type="entry name" value="WH-like_DNA-bd_sf"/>
</dbReference>
<dbReference type="Proteomes" id="UP000694941">
    <property type="component" value="Unplaced"/>
</dbReference>
<feature type="compositionally biased region" description="Polar residues" evidence="4">
    <location>
        <begin position="258"/>
        <end position="269"/>
    </location>
</feature>
<dbReference type="RefSeq" id="XP_013792893.2">
    <property type="nucleotide sequence ID" value="XM_013937439.2"/>
</dbReference>
<feature type="domain" description="ETS" evidence="5">
    <location>
        <begin position="354"/>
        <end position="436"/>
    </location>
</feature>
<evidence type="ECO:0000259" key="5">
    <source>
        <dbReference type="PROSITE" id="PS50061"/>
    </source>
</evidence>
<accession>A0ABM1C261</accession>
<dbReference type="Gene3D" id="1.10.10.10">
    <property type="entry name" value="Winged helix-like DNA-binding domain superfamily/Winged helix DNA-binding domain"/>
    <property type="match status" value="1"/>
</dbReference>
<evidence type="ECO:0000256" key="4">
    <source>
        <dbReference type="SAM" id="MobiDB-lite"/>
    </source>
</evidence>
<keyword evidence="2 3" id="KW-0238">DNA-binding</keyword>
<keyword evidence="3" id="KW-0539">Nucleus</keyword>
<sequence length="448" mass="51567">MPKLLFRRLGDALVCHSGNAKESCRFTTSPTRLKSETPVIQMKGEDPFVLLFSQKLEDFDLHSPTPSETTMYSNERPLSPKMINQQDMEIPLYSSQYLPNDQYIALGDIDMGRQYALDDMLHSALGFGEGITPSFNHNANTPSTENQLTLLDDLVLEDIMTEMSFKNKPVHEWNQYDVIEWVHWWAAEKKVETIAVNIPAFTTLCGKDLTKMRPYDFLQLDSQYGERIYESLQFYIHYHHVEWHDNIMPLGSFGQNQHQVPSLTGQGSEPWQHILNHDVPGKSPYSGTDSDPESTSSATSCLSEKQASSVQFIPSINSVHKPVSLVTKKIGSGKRGRPPKKDAKSRNRQGKGHGKLWEFIRDLLLNPVYNPSYIRWERREEGIFKFVQSDKVAKLWGERKQNTSMTYEKLSRAMRYYYKSQVLLPVFGRRLVYKFGPNATGWRPQIQY</sequence>
<keyword evidence="6" id="KW-1185">Reference proteome</keyword>
<dbReference type="InterPro" id="IPR003118">
    <property type="entry name" value="Pointed_dom"/>
</dbReference>
<reference evidence="7" key="1">
    <citation type="submission" date="2025-08" db="UniProtKB">
        <authorList>
            <consortium name="RefSeq"/>
        </authorList>
    </citation>
    <scope>IDENTIFICATION</scope>
    <source>
        <tissue evidence="7">Muscle</tissue>
    </source>
</reference>
<evidence type="ECO:0000313" key="7">
    <source>
        <dbReference type="RefSeq" id="XP_013792893.2"/>
    </source>
</evidence>
<protein>
    <submittedName>
        <fullName evidence="7">ETS homologous factor-like</fullName>
    </submittedName>
</protein>
<feature type="region of interest" description="Disordered" evidence="4">
    <location>
        <begin position="258"/>
        <end position="301"/>
    </location>
</feature>
<dbReference type="InterPro" id="IPR036390">
    <property type="entry name" value="WH_DNA-bd_sf"/>
</dbReference>
<dbReference type="SMART" id="SM00413">
    <property type="entry name" value="ETS"/>
    <property type="match status" value="1"/>
</dbReference>
<evidence type="ECO:0000256" key="3">
    <source>
        <dbReference type="RuleBase" id="RU004019"/>
    </source>
</evidence>
<dbReference type="InterPro" id="IPR046328">
    <property type="entry name" value="ETS_fam"/>
</dbReference>
<feature type="compositionally biased region" description="Polar residues" evidence="4">
    <location>
        <begin position="285"/>
        <end position="301"/>
    </location>
</feature>
<evidence type="ECO:0000256" key="1">
    <source>
        <dbReference type="ARBA" id="ARBA00005562"/>
    </source>
</evidence>
<dbReference type="Pfam" id="PF00178">
    <property type="entry name" value="Ets"/>
    <property type="match status" value="1"/>
</dbReference>
<dbReference type="Gene3D" id="1.10.150.50">
    <property type="entry name" value="Transcription Factor, Ets-1"/>
    <property type="match status" value="1"/>
</dbReference>
<dbReference type="PANTHER" id="PTHR11849">
    <property type="entry name" value="ETS"/>
    <property type="match status" value="1"/>
</dbReference>
<dbReference type="PRINTS" id="PR00454">
    <property type="entry name" value="ETSDOMAIN"/>
</dbReference>
<comment type="subcellular location">
    <subcellularLocation>
        <location evidence="3">Nucleus</location>
    </subcellularLocation>
</comment>
<comment type="similarity">
    <text evidence="1 3">Belongs to the ETS family.</text>
</comment>
<dbReference type="Pfam" id="PF02198">
    <property type="entry name" value="SAM_PNT"/>
    <property type="match status" value="1"/>
</dbReference>
<evidence type="ECO:0000313" key="6">
    <source>
        <dbReference type="Proteomes" id="UP000694941"/>
    </source>
</evidence>
<evidence type="ECO:0000256" key="2">
    <source>
        <dbReference type="ARBA" id="ARBA00023125"/>
    </source>
</evidence>
<proteinExistence type="inferred from homology"/>
<dbReference type="PROSITE" id="PS50061">
    <property type="entry name" value="ETS_DOMAIN_3"/>
    <property type="match status" value="1"/>
</dbReference>
<feature type="region of interest" description="Disordered" evidence="4">
    <location>
        <begin position="327"/>
        <end position="351"/>
    </location>
</feature>